<dbReference type="GO" id="GO:0019546">
    <property type="term" value="P:L-arginine deiminase pathway"/>
    <property type="evidence" value="ECO:0007669"/>
    <property type="project" value="TreeGrafter"/>
</dbReference>
<evidence type="ECO:0000256" key="1">
    <source>
        <dbReference type="ARBA" id="ARBA00011066"/>
    </source>
</evidence>
<dbReference type="InterPro" id="IPR003964">
    <property type="entry name" value="Carb_kinase"/>
</dbReference>
<keyword evidence="4 6" id="KW-0418">Kinase</keyword>
<dbReference type="Gene3D" id="3.40.1160.10">
    <property type="entry name" value="Acetylglutamate kinase-like"/>
    <property type="match status" value="1"/>
</dbReference>
<organism evidence="9 10">
    <name type="scientific">Luteococcus japonicus</name>
    <dbReference type="NCBI Taxonomy" id="33984"/>
    <lineage>
        <taxon>Bacteria</taxon>
        <taxon>Bacillati</taxon>
        <taxon>Actinomycetota</taxon>
        <taxon>Actinomycetes</taxon>
        <taxon>Propionibacteriales</taxon>
        <taxon>Propionibacteriaceae</taxon>
        <taxon>Luteococcus</taxon>
    </lineage>
</organism>
<name>A0A3N1ZVM8_9ACTN</name>
<evidence type="ECO:0000256" key="3">
    <source>
        <dbReference type="ARBA" id="ARBA00022679"/>
    </source>
</evidence>
<dbReference type="InterPro" id="IPR001048">
    <property type="entry name" value="Asp/Glu/Uridylate_kinase"/>
</dbReference>
<sequence length="326" mass="34323">MRIVIALGGNALMHRGDKPDATSQIANVDLACAALAPLAEEHEIVLTHGNGPQVGVLALQSANDPKLSRPYPFDTLGAMTQGMIGYWLLQSLQNHLPGRHVASLVNQTLVLSGDPAFSNPTKFVGEVYTKEEAGELVKSRGWVMKADGDHFRRVVGSPHPQRVVETRLIRTMLNAGAVVVCSGGGGVPVVRNDHGKLAGVEAVIDKDLTAAVLAEHLEADFLMILTDVPAVLQDYGTPQQKPVHRATPAKLRALGAPAGSMGPKIEAACRFVELTGDTAAIGRLEDAVAILSGEAGTIITPGGDYGGPDDIRPPLPPAAEPRIRRA</sequence>
<evidence type="ECO:0000256" key="6">
    <source>
        <dbReference type="PIRNR" id="PIRNR000723"/>
    </source>
</evidence>
<dbReference type="AlphaFoldDB" id="A0A3N1ZVM8"/>
<gene>
    <name evidence="9" type="ORF">EDD41_2137</name>
</gene>
<comment type="caution">
    <text evidence="9">The sequence shown here is derived from an EMBL/GenBank/DDBJ whole genome shotgun (WGS) entry which is preliminary data.</text>
</comment>
<proteinExistence type="inferred from homology"/>
<evidence type="ECO:0000259" key="8">
    <source>
        <dbReference type="Pfam" id="PF00696"/>
    </source>
</evidence>
<dbReference type="Pfam" id="PF00696">
    <property type="entry name" value="AA_kinase"/>
    <property type="match status" value="1"/>
</dbReference>
<dbReference type="PANTHER" id="PTHR30409:SF1">
    <property type="entry name" value="CARBAMATE KINASE-RELATED"/>
    <property type="match status" value="1"/>
</dbReference>
<dbReference type="EMBL" id="RKHG01000001">
    <property type="protein sequence ID" value="ROR54903.1"/>
    <property type="molecule type" value="Genomic_DNA"/>
</dbReference>
<accession>A0A3N1ZVM8</accession>
<dbReference type="NCBIfam" id="NF009008">
    <property type="entry name" value="PRK12354.1"/>
    <property type="match status" value="1"/>
</dbReference>
<dbReference type="PANTHER" id="PTHR30409">
    <property type="entry name" value="CARBAMATE KINASE"/>
    <property type="match status" value="1"/>
</dbReference>
<dbReference type="FunFam" id="3.40.1160.10:FF:000007">
    <property type="entry name" value="Carbamate kinase"/>
    <property type="match status" value="1"/>
</dbReference>
<dbReference type="CDD" id="cd04235">
    <property type="entry name" value="AAK_CK"/>
    <property type="match status" value="1"/>
</dbReference>
<reference evidence="9 10" key="1">
    <citation type="submission" date="2018-11" db="EMBL/GenBank/DDBJ databases">
        <title>Sequencing the genomes of 1000 actinobacteria strains.</title>
        <authorList>
            <person name="Klenk H.-P."/>
        </authorList>
    </citation>
    <scope>NUCLEOTIDE SEQUENCE [LARGE SCALE GENOMIC DNA]</scope>
    <source>
        <strain evidence="9 10">DSM 10546</strain>
    </source>
</reference>
<evidence type="ECO:0000256" key="4">
    <source>
        <dbReference type="ARBA" id="ARBA00022777"/>
    </source>
</evidence>
<feature type="region of interest" description="Disordered" evidence="7">
    <location>
        <begin position="301"/>
        <end position="326"/>
    </location>
</feature>
<evidence type="ECO:0000313" key="9">
    <source>
        <dbReference type="EMBL" id="ROR54903.1"/>
    </source>
</evidence>
<comment type="similarity">
    <text evidence="1 6">Belongs to the carbamate kinase family.</text>
</comment>
<evidence type="ECO:0000256" key="5">
    <source>
        <dbReference type="ARBA" id="ARBA00048467"/>
    </source>
</evidence>
<dbReference type="Proteomes" id="UP000275749">
    <property type="component" value="Unassembled WGS sequence"/>
</dbReference>
<dbReference type="GO" id="GO:0005829">
    <property type="term" value="C:cytosol"/>
    <property type="evidence" value="ECO:0007669"/>
    <property type="project" value="TreeGrafter"/>
</dbReference>
<protein>
    <recommendedName>
        <fullName evidence="2 6">Carbamate kinase</fullName>
    </recommendedName>
</protein>
<dbReference type="PIRSF" id="PIRSF000723">
    <property type="entry name" value="Carbamate_kin"/>
    <property type="match status" value="1"/>
</dbReference>
<feature type="domain" description="Aspartate/glutamate/uridylate kinase" evidence="8">
    <location>
        <begin position="1"/>
        <end position="274"/>
    </location>
</feature>
<keyword evidence="3 6" id="KW-0808">Transferase</keyword>
<evidence type="ECO:0000313" key="10">
    <source>
        <dbReference type="Proteomes" id="UP000275749"/>
    </source>
</evidence>
<dbReference type="PRINTS" id="PR01469">
    <property type="entry name" value="CARBMTKINASE"/>
</dbReference>
<comment type="catalytic activity">
    <reaction evidence="5">
        <text>hydrogencarbonate + NH4(+) + ATP = carbamoyl phosphate + ADP + H2O + H(+)</text>
        <dbReference type="Rhea" id="RHEA:10152"/>
        <dbReference type="ChEBI" id="CHEBI:15377"/>
        <dbReference type="ChEBI" id="CHEBI:15378"/>
        <dbReference type="ChEBI" id="CHEBI:17544"/>
        <dbReference type="ChEBI" id="CHEBI:28938"/>
        <dbReference type="ChEBI" id="CHEBI:30616"/>
        <dbReference type="ChEBI" id="CHEBI:58228"/>
        <dbReference type="ChEBI" id="CHEBI:456216"/>
        <dbReference type="EC" id="2.7.2.2"/>
    </reaction>
</comment>
<evidence type="ECO:0000256" key="7">
    <source>
        <dbReference type="SAM" id="MobiDB-lite"/>
    </source>
</evidence>
<dbReference type="GO" id="GO:0008804">
    <property type="term" value="F:carbamate kinase activity"/>
    <property type="evidence" value="ECO:0007669"/>
    <property type="project" value="UniProtKB-EC"/>
</dbReference>
<evidence type="ECO:0000256" key="2">
    <source>
        <dbReference type="ARBA" id="ARBA00013070"/>
    </source>
</evidence>
<dbReference type="InterPro" id="IPR036393">
    <property type="entry name" value="AceGlu_kinase-like_sf"/>
</dbReference>
<dbReference type="SUPFAM" id="SSF53633">
    <property type="entry name" value="Carbamate kinase-like"/>
    <property type="match status" value="1"/>
</dbReference>
<dbReference type="RefSeq" id="WP_123575861.1">
    <property type="nucleotide sequence ID" value="NZ_RKHG01000001.1"/>
</dbReference>